<evidence type="ECO:0000256" key="7">
    <source>
        <dbReference type="ARBA" id="ARBA00047899"/>
    </source>
</evidence>
<keyword evidence="2" id="KW-0723">Serine/threonine-protein kinase</keyword>
<evidence type="ECO:0000256" key="6">
    <source>
        <dbReference type="ARBA" id="ARBA00022840"/>
    </source>
</evidence>
<feature type="binding site" evidence="9">
    <location>
        <position position="326"/>
    </location>
    <ligand>
        <name>ATP</name>
        <dbReference type="ChEBI" id="CHEBI:30616"/>
    </ligand>
</feature>
<dbReference type="PROSITE" id="PS00108">
    <property type="entry name" value="PROTEIN_KINASE_ST"/>
    <property type="match status" value="1"/>
</dbReference>
<dbReference type="GO" id="GO:0004674">
    <property type="term" value="F:protein serine/threonine kinase activity"/>
    <property type="evidence" value="ECO:0007669"/>
    <property type="project" value="UniProtKB-KW"/>
</dbReference>
<evidence type="ECO:0000259" key="11">
    <source>
        <dbReference type="PROSITE" id="PS50011"/>
    </source>
</evidence>
<evidence type="ECO:0000256" key="9">
    <source>
        <dbReference type="PROSITE-ProRule" id="PRU10141"/>
    </source>
</evidence>
<dbReference type="PROSITE" id="PS50011">
    <property type="entry name" value="PROTEIN_KINASE_DOM"/>
    <property type="match status" value="1"/>
</dbReference>
<evidence type="ECO:0000256" key="10">
    <source>
        <dbReference type="SAM" id="MobiDB-lite"/>
    </source>
</evidence>
<dbReference type="STRING" id="933084.A0A067Q6L4"/>
<dbReference type="Pfam" id="PF00069">
    <property type="entry name" value="Pkinase"/>
    <property type="match status" value="1"/>
</dbReference>
<dbReference type="Proteomes" id="UP000027265">
    <property type="component" value="Unassembled WGS sequence"/>
</dbReference>
<dbReference type="Gene3D" id="1.10.510.10">
    <property type="entry name" value="Transferase(Phosphotransferase) domain 1"/>
    <property type="match status" value="1"/>
</dbReference>
<keyword evidence="6 9" id="KW-0067">ATP-binding</keyword>
<dbReference type="InterPro" id="IPR000719">
    <property type="entry name" value="Prot_kinase_dom"/>
</dbReference>
<evidence type="ECO:0000256" key="4">
    <source>
        <dbReference type="ARBA" id="ARBA00022741"/>
    </source>
</evidence>
<dbReference type="PROSITE" id="PS00107">
    <property type="entry name" value="PROTEIN_KINASE_ATP"/>
    <property type="match status" value="1"/>
</dbReference>
<evidence type="ECO:0000256" key="8">
    <source>
        <dbReference type="ARBA" id="ARBA00048679"/>
    </source>
</evidence>
<feature type="compositionally biased region" description="Polar residues" evidence="10">
    <location>
        <begin position="113"/>
        <end position="129"/>
    </location>
</feature>
<feature type="region of interest" description="Disordered" evidence="10">
    <location>
        <begin position="223"/>
        <end position="249"/>
    </location>
</feature>
<dbReference type="OrthoDB" id="10252171at2759"/>
<dbReference type="InterPro" id="IPR017441">
    <property type="entry name" value="Protein_kinase_ATP_BS"/>
</dbReference>
<keyword evidence="5" id="KW-0418">Kinase</keyword>
<name>A0A067Q6L4_9AGAM</name>
<dbReference type="HOGENOM" id="CLU_417403_0_0_1"/>
<evidence type="ECO:0000256" key="3">
    <source>
        <dbReference type="ARBA" id="ARBA00022679"/>
    </source>
</evidence>
<comment type="catalytic activity">
    <reaction evidence="8">
        <text>L-seryl-[protein] + ATP = O-phospho-L-seryl-[protein] + ADP + H(+)</text>
        <dbReference type="Rhea" id="RHEA:17989"/>
        <dbReference type="Rhea" id="RHEA-COMP:9863"/>
        <dbReference type="Rhea" id="RHEA-COMP:11604"/>
        <dbReference type="ChEBI" id="CHEBI:15378"/>
        <dbReference type="ChEBI" id="CHEBI:29999"/>
        <dbReference type="ChEBI" id="CHEBI:30616"/>
        <dbReference type="ChEBI" id="CHEBI:83421"/>
        <dbReference type="ChEBI" id="CHEBI:456216"/>
        <dbReference type="EC" id="2.7.11.1"/>
    </reaction>
</comment>
<feature type="region of interest" description="Disordered" evidence="10">
    <location>
        <begin position="63"/>
        <end position="132"/>
    </location>
</feature>
<feature type="compositionally biased region" description="Basic and acidic residues" evidence="10">
    <location>
        <begin position="63"/>
        <end position="76"/>
    </location>
</feature>
<dbReference type="AlphaFoldDB" id="A0A067Q6L4"/>
<sequence>MIPFLSRHIRALFRKRNRRDIDSQNAPAISPLPSPKPILPELNLGNEFGLSSYLIATPEHDYTDVPSTHLRDEHRSSTSRIRSPPSSSSQPQSSPFSSPSRTHPPPLTRDSHSPSTWEESLVPTANSTPLRHPWRISKDVGVQTPNDLAPHTVEVYRHLETDPTSMDYFSSPYDMFSPPLGPVRMEMSYLEPLFPVHHLPSSDFLPFPPLPLRTQSIVSEPEVPPCRPLVTPPADNSPNLPPRPPRRRGDTLQSHLLEIVKPPIASQSSDSSSSDIRYQVVSGSESGSNLASTPVEWVTIGALGRGSFAVAYLVYNAQRGCKAVIKCVRVSLPVSAVVAEAIVNEVRTLTIINHERRKKALRIPFLLNMSFGPSNCDTFYWFSRLGFLHMAMEYCPGGDLDEFVGKLTHEQLRLAMAEITHGINYLHDMEIVHQDIKTSNIFIGQDGHCVIADFNASRECKTGQYLLTRRNEVLVVTPHCTAPEMVDFNKNDEAWYDGAVDWWSLGLMAFHLFTAEDLYADETAEDPTPAGIAREINRLHQKLKSRNCPSDLLDFITELLQIDPHLRLHDREVLEHLYLSRLTTEEVEGKVHELFKINASDVGIMSLEGWQQADHFVADGCSIIPRFRPAGLAVEMDDSFVPDLSSFLRVRQPAELE</sequence>
<keyword evidence="3" id="KW-0808">Transferase</keyword>
<dbReference type="SUPFAM" id="SSF56112">
    <property type="entry name" value="Protein kinase-like (PK-like)"/>
    <property type="match status" value="1"/>
</dbReference>
<feature type="compositionally biased region" description="Low complexity" evidence="10">
    <location>
        <begin position="78"/>
        <end position="101"/>
    </location>
</feature>
<feature type="domain" description="Protein kinase" evidence="11">
    <location>
        <begin position="297"/>
        <end position="579"/>
    </location>
</feature>
<evidence type="ECO:0000256" key="2">
    <source>
        <dbReference type="ARBA" id="ARBA00022527"/>
    </source>
</evidence>
<evidence type="ECO:0000313" key="13">
    <source>
        <dbReference type="Proteomes" id="UP000027265"/>
    </source>
</evidence>
<organism evidence="12 13">
    <name type="scientific">Jaapia argillacea MUCL 33604</name>
    <dbReference type="NCBI Taxonomy" id="933084"/>
    <lineage>
        <taxon>Eukaryota</taxon>
        <taxon>Fungi</taxon>
        <taxon>Dikarya</taxon>
        <taxon>Basidiomycota</taxon>
        <taxon>Agaricomycotina</taxon>
        <taxon>Agaricomycetes</taxon>
        <taxon>Agaricomycetidae</taxon>
        <taxon>Jaapiales</taxon>
        <taxon>Jaapiaceae</taxon>
        <taxon>Jaapia</taxon>
    </lineage>
</organism>
<dbReference type="EMBL" id="KL197716">
    <property type="protein sequence ID" value="KDQ59122.1"/>
    <property type="molecule type" value="Genomic_DNA"/>
</dbReference>
<proteinExistence type="predicted"/>
<gene>
    <name evidence="12" type="ORF">JAAARDRAFT_33854</name>
</gene>
<dbReference type="InterPro" id="IPR008271">
    <property type="entry name" value="Ser/Thr_kinase_AS"/>
</dbReference>
<reference evidence="13" key="1">
    <citation type="journal article" date="2014" name="Proc. Natl. Acad. Sci. U.S.A.">
        <title>Extensive sampling of basidiomycete genomes demonstrates inadequacy of the white-rot/brown-rot paradigm for wood decay fungi.</title>
        <authorList>
            <person name="Riley R."/>
            <person name="Salamov A.A."/>
            <person name="Brown D.W."/>
            <person name="Nagy L.G."/>
            <person name="Floudas D."/>
            <person name="Held B.W."/>
            <person name="Levasseur A."/>
            <person name="Lombard V."/>
            <person name="Morin E."/>
            <person name="Otillar R."/>
            <person name="Lindquist E.A."/>
            <person name="Sun H."/>
            <person name="LaButti K.M."/>
            <person name="Schmutz J."/>
            <person name="Jabbour D."/>
            <person name="Luo H."/>
            <person name="Baker S.E."/>
            <person name="Pisabarro A.G."/>
            <person name="Walton J.D."/>
            <person name="Blanchette R.A."/>
            <person name="Henrissat B."/>
            <person name="Martin F."/>
            <person name="Cullen D."/>
            <person name="Hibbett D.S."/>
            <person name="Grigoriev I.V."/>
        </authorList>
    </citation>
    <scope>NUCLEOTIDE SEQUENCE [LARGE SCALE GENOMIC DNA]</scope>
    <source>
        <strain evidence="13">MUCL 33604</strain>
    </source>
</reference>
<dbReference type="PANTHER" id="PTHR24361:SF433">
    <property type="entry name" value="PROTEIN KINASE DOMAIN-CONTAINING PROTEIN"/>
    <property type="match status" value="1"/>
</dbReference>
<keyword evidence="13" id="KW-1185">Reference proteome</keyword>
<dbReference type="PANTHER" id="PTHR24361">
    <property type="entry name" value="MITOGEN-ACTIVATED KINASE KINASE KINASE"/>
    <property type="match status" value="1"/>
</dbReference>
<keyword evidence="4 9" id="KW-0547">Nucleotide-binding</keyword>
<dbReference type="InParanoid" id="A0A067Q6L4"/>
<dbReference type="InterPro" id="IPR011009">
    <property type="entry name" value="Kinase-like_dom_sf"/>
</dbReference>
<dbReference type="GO" id="GO:0005524">
    <property type="term" value="F:ATP binding"/>
    <property type="evidence" value="ECO:0007669"/>
    <property type="project" value="UniProtKB-UniRule"/>
</dbReference>
<dbReference type="InterPro" id="IPR053235">
    <property type="entry name" value="Ser_Thr_kinase"/>
</dbReference>
<comment type="catalytic activity">
    <reaction evidence="7">
        <text>L-threonyl-[protein] + ATP = O-phospho-L-threonyl-[protein] + ADP + H(+)</text>
        <dbReference type="Rhea" id="RHEA:46608"/>
        <dbReference type="Rhea" id="RHEA-COMP:11060"/>
        <dbReference type="Rhea" id="RHEA-COMP:11605"/>
        <dbReference type="ChEBI" id="CHEBI:15378"/>
        <dbReference type="ChEBI" id="CHEBI:30013"/>
        <dbReference type="ChEBI" id="CHEBI:30616"/>
        <dbReference type="ChEBI" id="CHEBI:61977"/>
        <dbReference type="ChEBI" id="CHEBI:456216"/>
        <dbReference type="EC" id="2.7.11.1"/>
    </reaction>
</comment>
<evidence type="ECO:0000256" key="5">
    <source>
        <dbReference type="ARBA" id="ARBA00022777"/>
    </source>
</evidence>
<dbReference type="GO" id="GO:0005737">
    <property type="term" value="C:cytoplasm"/>
    <property type="evidence" value="ECO:0007669"/>
    <property type="project" value="TreeGrafter"/>
</dbReference>
<protein>
    <recommendedName>
        <fullName evidence="1">non-specific serine/threonine protein kinase</fullName>
        <ecNumber evidence="1">2.7.11.1</ecNumber>
    </recommendedName>
</protein>
<dbReference type="EC" id="2.7.11.1" evidence="1"/>
<evidence type="ECO:0000313" key="12">
    <source>
        <dbReference type="EMBL" id="KDQ59122.1"/>
    </source>
</evidence>
<accession>A0A067Q6L4</accession>
<evidence type="ECO:0000256" key="1">
    <source>
        <dbReference type="ARBA" id="ARBA00012513"/>
    </source>
</evidence>
<dbReference type="SMART" id="SM00220">
    <property type="entry name" value="S_TKc"/>
    <property type="match status" value="1"/>
</dbReference>